<evidence type="ECO:0000256" key="2">
    <source>
        <dbReference type="ARBA" id="ARBA00004377"/>
    </source>
</evidence>
<dbReference type="KEGG" id="ppru:FDP22_14245"/>
<dbReference type="AlphaFoldDB" id="A0A5B8FZM2"/>
<reference evidence="13 14" key="1">
    <citation type="submission" date="2019-06" db="EMBL/GenBank/DDBJ databases">
        <title>Genome sequence of Rhodobacteraceae bacterium D4M1.</title>
        <authorList>
            <person name="Cao J."/>
        </authorList>
    </citation>
    <scope>NUCLEOTIDE SEQUENCE [LARGE SCALE GENOMIC DNA]</scope>
    <source>
        <strain evidence="13 14">D4M1</strain>
    </source>
</reference>
<dbReference type="GO" id="GO:0015886">
    <property type="term" value="P:heme transport"/>
    <property type="evidence" value="ECO:0007669"/>
    <property type="project" value="InterPro"/>
</dbReference>
<keyword evidence="8 12" id="KW-0812">Transmembrane</keyword>
<evidence type="ECO:0000256" key="7">
    <source>
        <dbReference type="ARBA" id="ARBA00022519"/>
    </source>
</evidence>
<name>A0A5B8FZM2_9RHOB</name>
<dbReference type="NCBIfam" id="TIGR03141">
    <property type="entry name" value="cytochro_ccmD"/>
    <property type="match status" value="1"/>
</dbReference>
<dbReference type="EMBL" id="CP040818">
    <property type="protein sequence ID" value="QDL92840.1"/>
    <property type="molecule type" value="Genomic_DNA"/>
</dbReference>
<gene>
    <name evidence="13" type="primary">ccmD</name>
    <name evidence="13" type="ORF">FDP22_14245</name>
</gene>
<comment type="similarity">
    <text evidence="3 12">Belongs to the CcmD/CycX/HelD family.</text>
</comment>
<feature type="transmembrane region" description="Helical" evidence="12">
    <location>
        <begin position="12"/>
        <end position="32"/>
    </location>
</feature>
<evidence type="ECO:0000256" key="9">
    <source>
        <dbReference type="ARBA" id="ARBA00022748"/>
    </source>
</evidence>
<protein>
    <recommendedName>
        <fullName evidence="4 12">Heme exporter protein D</fullName>
    </recommendedName>
</protein>
<dbReference type="InterPro" id="IPR007078">
    <property type="entry name" value="Haem_export_protD_CcmD"/>
</dbReference>
<evidence type="ECO:0000256" key="4">
    <source>
        <dbReference type="ARBA" id="ARBA00016461"/>
    </source>
</evidence>
<dbReference type="GO" id="GO:0005886">
    <property type="term" value="C:plasma membrane"/>
    <property type="evidence" value="ECO:0007669"/>
    <property type="project" value="UniProtKB-SubCell"/>
</dbReference>
<evidence type="ECO:0000256" key="8">
    <source>
        <dbReference type="ARBA" id="ARBA00022692"/>
    </source>
</evidence>
<evidence type="ECO:0000313" key="14">
    <source>
        <dbReference type="Proteomes" id="UP000305888"/>
    </source>
</evidence>
<evidence type="ECO:0000256" key="10">
    <source>
        <dbReference type="ARBA" id="ARBA00022989"/>
    </source>
</evidence>
<dbReference type="Proteomes" id="UP000305888">
    <property type="component" value="Chromosome"/>
</dbReference>
<evidence type="ECO:0000256" key="5">
    <source>
        <dbReference type="ARBA" id="ARBA00022448"/>
    </source>
</evidence>
<keyword evidence="9 12" id="KW-0201">Cytochrome c-type biogenesis</keyword>
<evidence type="ECO:0000313" key="13">
    <source>
        <dbReference type="EMBL" id="QDL92840.1"/>
    </source>
</evidence>
<dbReference type="RefSeq" id="WP_138574667.1">
    <property type="nucleotide sequence ID" value="NZ_CP040818.1"/>
</dbReference>
<keyword evidence="7 12" id="KW-0997">Cell inner membrane</keyword>
<proteinExistence type="inferred from homology"/>
<keyword evidence="11 12" id="KW-0472">Membrane</keyword>
<evidence type="ECO:0000256" key="3">
    <source>
        <dbReference type="ARBA" id="ARBA00008741"/>
    </source>
</evidence>
<evidence type="ECO:0000256" key="6">
    <source>
        <dbReference type="ARBA" id="ARBA00022475"/>
    </source>
</evidence>
<organism evidence="13 14">
    <name type="scientific">Paroceanicella profunda</name>
    <dbReference type="NCBI Taxonomy" id="2579971"/>
    <lineage>
        <taxon>Bacteria</taxon>
        <taxon>Pseudomonadati</taxon>
        <taxon>Pseudomonadota</taxon>
        <taxon>Alphaproteobacteria</taxon>
        <taxon>Rhodobacterales</taxon>
        <taxon>Paracoccaceae</taxon>
        <taxon>Paroceanicella</taxon>
    </lineage>
</organism>
<keyword evidence="6 12" id="KW-1003">Cell membrane</keyword>
<evidence type="ECO:0000256" key="1">
    <source>
        <dbReference type="ARBA" id="ARBA00002442"/>
    </source>
</evidence>
<accession>A0A5B8FZM2</accession>
<sequence length="53" mass="5769">MLPDLGRYTVAVLGAYGVTLAALALLVGASWLRHRRVKAALARLEALRRPPDE</sequence>
<comment type="subcellular location">
    <subcellularLocation>
        <location evidence="2 12">Cell inner membrane</location>
        <topology evidence="2 12">Single-pass membrane protein</topology>
    </subcellularLocation>
</comment>
<comment type="function">
    <text evidence="1 12">Required for the export of heme to the periplasm for the biogenesis of c-type cytochromes.</text>
</comment>
<evidence type="ECO:0000256" key="12">
    <source>
        <dbReference type="RuleBase" id="RU363101"/>
    </source>
</evidence>
<keyword evidence="5 12" id="KW-0813">Transport</keyword>
<keyword evidence="10 12" id="KW-1133">Transmembrane helix</keyword>
<dbReference type="Pfam" id="PF04995">
    <property type="entry name" value="CcmD"/>
    <property type="match status" value="1"/>
</dbReference>
<keyword evidence="14" id="KW-1185">Reference proteome</keyword>
<evidence type="ECO:0000256" key="11">
    <source>
        <dbReference type="ARBA" id="ARBA00023136"/>
    </source>
</evidence>
<dbReference type="GO" id="GO:0017004">
    <property type="term" value="P:cytochrome complex assembly"/>
    <property type="evidence" value="ECO:0007669"/>
    <property type="project" value="UniProtKB-KW"/>
</dbReference>